<evidence type="ECO:0000313" key="8">
    <source>
        <dbReference type="EMBL" id="TWP36051.1"/>
    </source>
</evidence>
<keyword evidence="5" id="KW-0663">Pyridoxal phosphate</keyword>
<dbReference type="InterPro" id="IPR004838">
    <property type="entry name" value="NHTrfase_class1_PyrdxlP-BS"/>
</dbReference>
<dbReference type="SUPFAM" id="SSF53383">
    <property type="entry name" value="PLP-dependent transferases"/>
    <property type="match status" value="1"/>
</dbReference>
<evidence type="ECO:0000256" key="6">
    <source>
        <dbReference type="RuleBase" id="RU000481"/>
    </source>
</evidence>
<comment type="cofactor">
    <cofactor evidence="1 6">
        <name>pyridoxal 5'-phosphate</name>
        <dbReference type="ChEBI" id="CHEBI:597326"/>
    </cofactor>
</comment>
<dbReference type="InterPro" id="IPR015424">
    <property type="entry name" value="PyrdxlP-dep_Trfase"/>
</dbReference>
<dbReference type="Proteomes" id="UP000320244">
    <property type="component" value="Unassembled WGS sequence"/>
</dbReference>
<dbReference type="PANTHER" id="PTHR46383:SF2">
    <property type="entry name" value="AMINOTRANSFERASE"/>
    <property type="match status" value="1"/>
</dbReference>
<dbReference type="Gene3D" id="3.90.1150.10">
    <property type="entry name" value="Aspartate Aminotransferase, domain 1"/>
    <property type="match status" value="1"/>
</dbReference>
<dbReference type="InterPro" id="IPR050596">
    <property type="entry name" value="AspAT/PAT-like"/>
</dbReference>
<dbReference type="InterPro" id="IPR015422">
    <property type="entry name" value="PyrdxlP-dep_Trfase_small"/>
</dbReference>
<dbReference type="CDD" id="cd00609">
    <property type="entry name" value="AAT_like"/>
    <property type="match status" value="1"/>
</dbReference>
<dbReference type="EC" id="2.6.1.-" evidence="6"/>
<sequence>MTTAHRVDEIVPSGIRALMMMAAQAERRGASVIHMEVGQPYFDTPAHIRSAVAERLGSHLPGYTPNIGLLSLREAVARRVAERNSISVSVDNVCITSGAVMGVALAVQALVNPTDEVLVPDPGWPNYRSAVTVAGGTAVSYALEASRGFSIDVSALERLITDRTKLIVVNSPSNPTGAVFDAQAMRDLSDLAEQRGIYLLSDEIYEDLVFEGRHHSIVQFGLTDHVLMLSGVSKSYAMTGWRLGWLVAGEPVIQAAAKLVEPLTSCPVTVSQVAAEVALTGPQDCVESMRGSYAQTLRVVVDLLGPTGLLAVEPQGAFYVLVDISSSGRSSAEFAESLLAAQGVAVAPGSTFGPLSDRYVRLSTALPADAAAEGCRRILAHLDDLRRSA</sequence>
<keyword evidence="4 6" id="KW-0808">Transferase</keyword>
<organism evidence="8 9">
    <name type="scientific">Leekyejoonella antrihumi</name>
    <dbReference type="NCBI Taxonomy" id="1660198"/>
    <lineage>
        <taxon>Bacteria</taxon>
        <taxon>Bacillati</taxon>
        <taxon>Actinomycetota</taxon>
        <taxon>Actinomycetes</taxon>
        <taxon>Micrococcales</taxon>
        <taxon>Dermacoccaceae</taxon>
        <taxon>Leekyejoonella</taxon>
    </lineage>
</organism>
<gene>
    <name evidence="8" type="ORF">FGL98_11405</name>
</gene>
<proteinExistence type="inferred from homology"/>
<accession>A0A563E1H1</accession>
<keyword evidence="3 6" id="KW-0032">Aminotransferase</keyword>
<evidence type="ECO:0000256" key="1">
    <source>
        <dbReference type="ARBA" id="ARBA00001933"/>
    </source>
</evidence>
<name>A0A563E1H1_9MICO</name>
<evidence type="ECO:0000256" key="3">
    <source>
        <dbReference type="ARBA" id="ARBA00022576"/>
    </source>
</evidence>
<dbReference type="GO" id="GO:0030170">
    <property type="term" value="F:pyridoxal phosphate binding"/>
    <property type="evidence" value="ECO:0007669"/>
    <property type="project" value="InterPro"/>
</dbReference>
<feature type="domain" description="Aminotransferase class I/classII large" evidence="7">
    <location>
        <begin position="32"/>
        <end position="378"/>
    </location>
</feature>
<dbReference type="OrthoDB" id="9763453at2"/>
<dbReference type="GO" id="GO:0008483">
    <property type="term" value="F:transaminase activity"/>
    <property type="evidence" value="ECO:0007669"/>
    <property type="project" value="UniProtKB-KW"/>
</dbReference>
<evidence type="ECO:0000256" key="2">
    <source>
        <dbReference type="ARBA" id="ARBA00007441"/>
    </source>
</evidence>
<dbReference type="PANTHER" id="PTHR46383">
    <property type="entry name" value="ASPARTATE AMINOTRANSFERASE"/>
    <property type="match status" value="1"/>
</dbReference>
<dbReference type="AlphaFoldDB" id="A0A563E1H1"/>
<comment type="similarity">
    <text evidence="2 6">Belongs to the class-I pyridoxal-phosphate-dependent aminotransferase family.</text>
</comment>
<evidence type="ECO:0000259" key="7">
    <source>
        <dbReference type="Pfam" id="PF00155"/>
    </source>
</evidence>
<dbReference type="Pfam" id="PF00155">
    <property type="entry name" value="Aminotran_1_2"/>
    <property type="match status" value="1"/>
</dbReference>
<dbReference type="RefSeq" id="WP_146316893.1">
    <property type="nucleotide sequence ID" value="NZ_VCQV01000014.1"/>
</dbReference>
<protein>
    <recommendedName>
        <fullName evidence="6">Aminotransferase</fullName>
        <ecNumber evidence="6">2.6.1.-</ecNumber>
    </recommendedName>
</protein>
<evidence type="ECO:0000313" key="9">
    <source>
        <dbReference type="Proteomes" id="UP000320244"/>
    </source>
</evidence>
<dbReference type="EMBL" id="VCQV01000014">
    <property type="protein sequence ID" value="TWP36051.1"/>
    <property type="molecule type" value="Genomic_DNA"/>
</dbReference>
<comment type="caution">
    <text evidence="8">The sequence shown here is derived from an EMBL/GenBank/DDBJ whole genome shotgun (WGS) entry which is preliminary data.</text>
</comment>
<dbReference type="InterPro" id="IPR004839">
    <property type="entry name" value="Aminotransferase_I/II_large"/>
</dbReference>
<dbReference type="PROSITE" id="PS00105">
    <property type="entry name" value="AA_TRANSFER_CLASS_1"/>
    <property type="match status" value="1"/>
</dbReference>
<reference evidence="8 9" key="1">
    <citation type="submission" date="2019-05" db="EMBL/GenBank/DDBJ databases">
        <authorList>
            <person name="Lee S.D."/>
        </authorList>
    </citation>
    <scope>NUCLEOTIDE SEQUENCE [LARGE SCALE GENOMIC DNA]</scope>
    <source>
        <strain evidence="8 9">C5-26</strain>
    </source>
</reference>
<reference evidence="8 9" key="2">
    <citation type="submission" date="2019-08" db="EMBL/GenBank/DDBJ databases">
        <title>Jejuicoccus antrihumi gen. nov., sp. nov., a new member of the family Dermacoccaceae isolated from a cave.</title>
        <authorList>
            <person name="Schumann P."/>
            <person name="Kim I.S."/>
        </authorList>
    </citation>
    <scope>NUCLEOTIDE SEQUENCE [LARGE SCALE GENOMIC DNA]</scope>
    <source>
        <strain evidence="8 9">C5-26</strain>
    </source>
</reference>
<dbReference type="GO" id="GO:0006520">
    <property type="term" value="P:amino acid metabolic process"/>
    <property type="evidence" value="ECO:0007669"/>
    <property type="project" value="InterPro"/>
</dbReference>
<dbReference type="FunFam" id="3.40.640.10:FF:000033">
    <property type="entry name" value="Aspartate aminotransferase"/>
    <property type="match status" value="1"/>
</dbReference>
<dbReference type="InterPro" id="IPR015421">
    <property type="entry name" value="PyrdxlP-dep_Trfase_major"/>
</dbReference>
<keyword evidence="9" id="KW-1185">Reference proteome</keyword>
<evidence type="ECO:0000256" key="5">
    <source>
        <dbReference type="ARBA" id="ARBA00022898"/>
    </source>
</evidence>
<evidence type="ECO:0000256" key="4">
    <source>
        <dbReference type="ARBA" id="ARBA00022679"/>
    </source>
</evidence>
<dbReference type="Gene3D" id="3.40.640.10">
    <property type="entry name" value="Type I PLP-dependent aspartate aminotransferase-like (Major domain)"/>
    <property type="match status" value="1"/>
</dbReference>